<name>A0AAW0C7Y7_9AGAR</name>
<proteinExistence type="predicted"/>
<dbReference type="AlphaFoldDB" id="A0AAW0C7Y7"/>
<dbReference type="Proteomes" id="UP001383192">
    <property type="component" value="Unassembled WGS sequence"/>
</dbReference>
<evidence type="ECO:0000313" key="3">
    <source>
        <dbReference type="Proteomes" id="UP001383192"/>
    </source>
</evidence>
<organism evidence="2 3">
    <name type="scientific">Paramarasmius palmivorus</name>
    <dbReference type="NCBI Taxonomy" id="297713"/>
    <lineage>
        <taxon>Eukaryota</taxon>
        <taxon>Fungi</taxon>
        <taxon>Dikarya</taxon>
        <taxon>Basidiomycota</taxon>
        <taxon>Agaricomycotina</taxon>
        <taxon>Agaricomycetes</taxon>
        <taxon>Agaricomycetidae</taxon>
        <taxon>Agaricales</taxon>
        <taxon>Marasmiineae</taxon>
        <taxon>Marasmiaceae</taxon>
        <taxon>Paramarasmius</taxon>
    </lineage>
</organism>
<evidence type="ECO:0000313" key="2">
    <source>
        <dbReference type="EMBL" id="KAK7034724.1"/>
    </source>
</evidence>
<dbReference type="Gene3D" id="1.20.1280.50">
    <property type="match status" value="1"/>
</dbReference>
<evidence type="ECO:0000259" key="1">
    <source>
        <dbReference type="Pfam" id="PF12937"/>
    </source>
</evidence>
<sequence>MDGEHTALGWRSQMQEIDQKIAEDLDIIRERKSLRNSFAPVNSLPNEVLSQIFYHCTTGYTPVLTDPEDQWKRVGWISLTQVCRRWRSVALGTPSLYHTPDFEHPSLASEMLRRGKRTPLDITIYGRYFEDKSLDVVEQYLDHIDHTTNLVWLCQGNEKLSEVLSEVRCPAPILRTLNIEGLEGGEFILSDEFLGGKAPNLTHLDLEFCVISWTSPIFNQLRHLTCLSIDLDAETSIELPTAEELLAVLANLLSLRKLRLKRVIPSDSENFTGEPVHLPYLNTLSLSGTILDCVELLEHIAFPKDTSVEFDYCKSEAETPQELFGDLERFAQTLPRLLPDPMDTMNALEGLFMGIEALFLDDLEIKAWTSQKDVRKLHCCPIGNYMWYSNVIPRLSLGLSWDDEISVKLDEVVQALLPSFPLQSLQTLHVRYGCGGYTEDTFSRFFSRLPNLVEVDVWGGVFGDLVGLIGQTMTPPTSSPDAENISQRPAPLFPALQHIGIGEVDFESNDAFLTSLLDGAKTRNGYGSPIQSVIIAGCTLSKRQLTTLKAAMTEGYIPSLVVRQVKKN</sequence>
<dbReference type="Gene3D" id="3.80.10.10">
    <property type="entry name" value="Ribonuclease Inhibitor"/>
    <property type="match status" value="1"/>
</dbReference>
<protein>
    <recommendedName>
        <fullName evidence="1">F-box domain-containing protein</fullName>
    </recommendedName>
</protein>
<keyword evidence="3" id="KW-1185">Reference proteome</keyword>
<dbReference type="SUPFAM" id="SSF52047">
    <property type="entry name" value="RNI-like"/>
    <property type="match status" value="1"/>
</dbReference>
<feature type="domain" description="F-box" evidence="1">
    <location>
        <begin position="42"/>
        <end position="102"/>
    </location>
</feature>
<dbReference type="EMBL" id="JAYKXP010000055">
    <property type="protein sequence ID" value="KAK7034724.1"/>
    <property type="molecule type" value="Genomic_DNA"/>
</dbReference>
<dbReference type="InterPro" id="IPR036047">
    <property type="entry name" value="F-box-like_dom_sf"/>
</dbReference>
<dbReference type="SUPFAM" id="SSF81383">
    <property type="entry name" value="F-box domain"/>
    <property type="match status" value="1"/>
</dbReference>
<reference evidence="2 3" key="1">
    <citation type="submission" date="2024-01" db="EMBL/GenBank/DDBJ databases">
        <title>A draft genome for a cacao thread blight-causing isolate of Paramarasmius palmivorus.</title>
        <authorList>
            <person name="Baruah I.K."/>
            <person name="Bukari Y."/>
            <person name="Amoako-Attah I."/>
            <person name="Meinhardt L.W."/>
            <person name="Bailey B.A."/>
            <person name="Cohen S.P."/>
        </authorList>
    </citation>
    <scope>NUCLEOTIDE SEQUENCE [LARGE SCALE GENOMIC DNA]</scope>
    <source>
        <strain evidence="2 3">GH-12</strain>
    </source>
</reference>
<gene>
    <name evidence="2" type="ORF">VNI00_012131</name>
</gene>
<dbReference type="InterPro" id="IPR001810">
    <property type="entry name" value="F-box_dom"/>
</dbReference>
<dbReference type="Pfam" id="PF12937">
    <property type="entry name" value="F-box-like"/>
    <property type="match status" value="1"/>
</dbReference>
<comment type="caution">
    <text evidence="2">The sequence shown here is derived from an EMBL/GenBank/DDBJ whole genome shotgun (WGS) entry which is preliminary data.</text>
</comment>
<accession>A0AAW0C7Y7</accession>
<dbReference type="InterPro" id="IPR032675">
    <property type="entry name" value="LRR_dom_sf"/>
</dbReference>